<dbReference type="Proteomes" id="UP001158067">
    <property type="component" value="Unassembled WGS sequence"/>
</dbReference>
<dbReference type="Pfam" id="PF08281">
    <property type="entry name" value="Sigma70_r4_2"/>
    <property type="match status" value="1"/>
</dbReference>
<dbReference type="NCBIfam" id="TIGR02937">
    <property type="entry name" value="sigma70-ECF"/>
    <property type="match status" value="1"/>
</dbReference>
<keyword evidence="8" id="KW-1185">Reference proteome</keyword>
<evidence type="ECO:0000256" key="2">
    <source>
        <dbReference type="ARBA" id="ARBA00023015"/>
    </source>
</evidence>
<evidence type="ECO:0000259" key="6">
    <source>
        <dbReference type="Pfam" id="PF08281"/>
    </source>
</evidence>
<dbReference type="Gene3D" id="1.10.10.10">
    <property type="entry name" value="Winged helix-like DNA-binding domain superfamily/Winged helix DNA-binding domain"/>
    <property type="match status" value="1"/>
</dbReference>
<reference evidence="7 8" key="1">
    <citation type="submission" date="2017-05" db="EMBL/GenBank/DDBJ databases">
        <authorList>
            <person name="Varghese N."/>
            <person name="Submissions S."/>
        </authorList>
    </citation>
    <scope>NUCLEOTIDE SEQUENCE [LARGE SCALE GENOMIC DNA]</scope>
    <source>
        <strain evidence="7 8">DSM 25457</strain>
    </source>
</reference>
<gene>
    <name evidence="7" type="ORF">SAMN06265222_106195</name>
</gene>
<evidence type="ECO:0000256" key="3">
    <source>
        <dbReference type="ARBA" id="ARBA00023082"/>
    </source>
</evidence>
<keyword evidence="2" id="KW-0805">Transcription regulation</keyword>
<evidence type="ECO:0000259" key="5">
    <source>
        <dbReference type="Pfam" id="PF04542"/>
    </source>
</evidence>
<dbReference type="Pfam" id="PF04542">
    <property type="entry name" value="Sigma70_r2"/>
    <property type="match status" value="1"/>
</dbReference>
<dbReference type="NCBIfam" id="TIGR02989">
    <property type="entry name" value="Sig-70_gvs1"/>
    <property type="match status" value="1"/>
</dbReference>
<dbReference type="InterPro" id="IPR013324">
    <property type="entry name" value="RNA_pol_sigma_r3/r4-like"/>
</dbReference>
<feature type="domain" description="RNA polymerase sigma factor 70 region 4 type 2" evidence="6">
    <location>
        <begin position="196"/>
        <end position="248"/>
    </location>
</feature>
<keyword evidence="4" id="KW-0804">Transcription</keyword>
<dbReference type="InterPro" id="IPR036388">
    <property type="entry name" value="WH-like_DNA-bd_sf"/>
</dbReference>
<dbReference type="SUPFAM" id="SSF88659">
    <property type="entry name" value="Sigma3 and sigma4 domains of RNA polymerase sigma factors"/>
    <property type="match status" value="1"/>
</dbReference>
<dbReference type="InterPro" id="IPR014331">
    <property type="entry name" value="RNA_pol_sigma70_ECF_RHOBA"/>
</dbReference>
<evidence type="ECO:0000256" key="1">
    <source>
        <dbReference type="ARBA" id="ARBA00010641"/>
    </source>
</evidence>
<dbReference type="SUPFAM" id="SSF88946">
    <property type="entry name" value="Sigma2 domain of RNA polymerase sigma factors"/>
    <property type="match status" value="1"/>
</dbReference>
<organism evidence="7 8">
    <name type="scientific">Neorhodopirellula lusitana</name>
    <dbReference type="NCBI Taxonomy" id="445327"/>
    <lineage>
        <taxon>Bacteria</taxon>
        <taxon>Pseudomonadati</taxon>
        <taxon>Planctomycetota</taxon>
        <taxon>Planctomycetia</taxon>
        <taxon>Pirellulales</taxon>
        <taxon>Pirellulaceae</taxon>
        <taxon>Neorhodopirellula</taxon>
    </lineage>
</organism>
<dbReference type="InterPro" id="IPR007627">
    <property type="entry name" value="RNA_pol_sigma70_r2"/>
</dbReference>
<evidence type="ECO:0000256" key="4">
    <source>
        <dbReference type="ARBA" id="ARBA00023163"/>
    </source>
</evidence>
<evidence type="ECO:0000313" key="7">
    <source>
        <dbReference type="EMBL" id="SMP59262.1"/>
    </source>
</evidence>
<sequence length="262" mass="29575">MLITIMQARRACSSLLRLSRKGGGKKHRNLEFACLDRTSSKFAAIFDTFGCLVAINDTAFNKSVAHPLAGHDDASDSHGKAEGVMSNPDEVSDQFVSLLTIHQSQLKGYVYSSLGNRDDAQDVLQRTNLTLWKKAAEYRTGEPFLAWAFGVARYEVLGYLRDRNREQERVVFHSDVVAMMCDVADAEMGLWPDRQLALHQCLEELDEQTRQVFALRYAENRPLQQIAETTHKTIDAIKSLMLRSRKALRKCIEHRLASAETA</sequence>
<keyword evidence="3" id="KW-0731">Sigma factor</keyword>
<dbReference type="PANTHER" id="PTHR43133">
    <property type="entry name" value="RNA POLYMERASE ECF-TYPE SIGMA FACTO"/>
    <property type="match status" value="1"/>
</dbReference>
<name>A0ABY1Q4L2_9BACT</name>
<accession>A0ABY1Q4L2</accession>
<comment type="caution">
    <text evidence="7">The sequence shown here is derived from an EMBL/GenBank/DDBJ whole genome shotgun (WGS) entry which is preliminary data.</text>
</comment>
<dbReference type="EMBL" id="FXUG01000006">
    <property type="protein sequence ID" value="SMP59262.1"/>
    <property type="molecule type" value="Genomic_DNA"/>
</dbReference>
<feature type="domain" description="RNA polymerase sigma-70 region 2" evidence="5">
    <location>
        <begin position="100"/>
        <end position="165"/>
    </location>
</feature>
<dbReference type="PANTHER" id="PTHR43133:SF51">
    <property type="entry name" value="RNA POLYMERASE SIGMA FACTOR"/>
    <property type="match status" value="1"/>
</dbReference>
<dbReference type="InterPro" id="IPR013249">
    <property type="entry name" value="RNA_pol_sigma70_r4_t2"/>
</dbReference>
<proteinExistence type="inferred from homology"/>
<dbReference type="Gene3D" id="1.10.1740.10">
    <property type="match status" value="1"/>
</dbReference>
<dbReference type="InterPro" id="IPR039425">
    <property type="entry name" value="RNA_pol_sigma-70-like"/>
</dbReference>
<dbReference type="InterPro" id="IPR013325">
    <property type="entry name" value="RNA_pol_sigma_r2"/>
</dbReference>
<dbReference type="CDD" id="cd06171">
    <property type="entry name" value="Sigma70_r4"/>
    <property type="match status" value="1"/>
</dbReference>
<dbReference type="InterPro" id="IPR014284">
    <property type="entry name" value="RNA_pol_sigma-70_dom"/>
</dbReference>
<evidence type="ECO:0000313" key="8">
    <source>
        <dbReference type="Proteomes" id="UP001158067"/>
    </source>
</evidence>
<comment type="similarity">
    <text evidence="1">Belongs to the sigma-70 factor family. ECF subfamily.</text>
</comment>
<protein>
    <submittedName>
        <fullName evidence="7">RNA polymerase sigma-70 factor, Rhodopirellula/Verrucomicrobium family</fullName>
    </submittedName>
</protein>